<organism evidence="3 4">
    <name type="scientific">Roseiarcus fermentans</name>
    <dbReference type="NCBI Taxonomy" id="1473586"/>
    <lineage>
        <taxon>Bacteria</taxon>
        <taxon>Pseudomonadati</taxon>
        <taxon>Pseudomonadota</taxon>
        <taxon>Alphaproteobacteria</taxon>
        <taxon>Hyphomicrobiales</taxon>
        <taxon>Roseiarcaceae</taxon>
        <taxon>Roseiarcus</taxon>
    </lineage>
</organism>
<keyword evidence="4" id="KW-1185">Reference proteome</keyword>
<reference evidence="3 4" key="1">
    <citation type="submission" date="2018-06" db="EMBL/GenBank/DDBJ databases">
        <title>Genomic Encyclopedia of Type Strains, Phase IV (KMG-IV): sequencing the most valuable type-strain genomes for metagenomic binning, comparative biology and taxonomic classification.</title>
        <authorList>
            <person name="Goeker M."/>
        </authorList>
    </citation>
    <scope>NUCLEOTIDE SEQUENCE [LARGE SCALE GENOMIC DNA]</scope>
    <source>
        <strain evidence="3 4">DSM 24875</strain>
    </source>
</reference>
<comment type="caution">
    <text evidence="3">The sequence shown here is derived from an EMBL/GenBank/DDBJ whole genome shotgun (WGS) entry which is preliminary data.</text>
</comment>
<dbReference type="RefSeq" id="WP_113887942.1">
    <property type="nucleotide sequence ID" value="NZ_QNRK01000003.1"/>
</dbReference>
<dbReference type="GO" id="GO:0004553">
    <property type="term" value="F:hydrolase activity, hydrolyzing O-glycosyl compounds"/>
    <property type="evidence" value="ECO:0007669"/>
    <property type="project" value="InterPro"/>
</dbReference>
<feature type="signal peptide" evidence="1">
    <location>
        <begin position="1"/>
        <end position="18"/>
    </location>
</feature>
<dbReference type="CDD" id="cd22785">
    <property type="entry name" value="DPBB_MltA-like"/>
    <property type="match status" value="1"/>
</dbReference>
<dbReference type="AlphaFoldDB" id="A0A366FRZ3"/>
<dbReference type="GO" id="GO:0009254">
    <property type="term" value="P:peptidoglycan turnover"/>
    <property type="evidence" value="ECO:0007669"/>
    <property type="project" value="InterPro"/>
</dbReference>
<dbReference type="InterPro" id="IPR036908">
    <property type="entry name" value="RlpA-like_sf"/>
</dbReference>
<evidence type="ECO:0000256" key="1">
    <source>
        <dbReference type="SAM" id="SignalP"/>
    </source>
</evidence>
<feature type="domain" description="3D" evidence="2">
    <location>
        <begin position="151"/>
        <end position="212"/>
    </location>
</feature>
<dbReference type="Proteomes" id="UP000253529">
    <property type="component" value="Unassembled WGS sequence"/>
</dbReference>
<keyword evidence="1" id="KW-0732">Signal</keyword>
<proteinExistence type="predicted"/>
<feature type="chain" id="PRO_5016702852" evidence="1">
    <location>
        <begin position="19"/>
        <end position="251"/>
    </location>
</feature>
<name>A0A366FRZ3_9HYPH</name>
<evidence type="ECO:0000313" key="4">
    <source>
        <dbReference type="Proteomes" id="UP000253529"/>
    </source>
</evidence>
<evidence type="ECO:0000259" key="2">
    <source>
        <dbReference type="Pfam" id="PF06725"/>
    </source>
</evidence>
<dbReference type="EMBL" id="QNRK01000003">
    <property type="protein sequence ID" value="RBP17327.1"/>
    <property type="molecule type" value="Genomic_DNA"/>
</dbReference>
<dbReference type="Gene3D" id="2.40.40.10">
    <property type="entry name" value="RlpA-like domain"/>
    <property type="match status" value="1"/>
</dbReference>
<dbReference type="OrthoDB" id="9798935at2"/>
<accession>A0A366FRZ3</accession>
<sequence>MRTLFFLIAVALPIPAFADEFNLAAPESVSQLEPVHVWATQYYDHAAKANEGAGSVALRDKDGHDLGVSLSKKDWCNAAMEGTVIVTAGSQVRAFNAGGLGAEDQTDCGDVFPKVSDRTKANIRKQRFFELEAKDKFGMGGTDKYRLIPYRSIAVDRDTIPWGTALFIPRLKGARITLPDGSTAVHDGYVYAVDRGSEINGSHIDFFTGVNRVNPAPGVITSTPKRGFVAYIVKDDSVVSTLRSQHVRYGD</sequence>
<dbReference type="SUPFAM" id="SSF50685">
    <property type="entry name" value="Barwin-like endoglucanases"/>
    <property type="match status" value="1"/>
</dbReference>
<dbReference type="Pfam" id="PF06725">
    <property type="entry name" value="3D"/>
    <property type="match status" value="1"/>
</dbReference>
<dbReference type="GO" id="GO:0019867">
    <property type="term" value="C:outer membrane"/>
    <property type="evidence" value="ECO:0007669"/>
    <property type="project" value="InterPro"/>
</dbReference>
<protein>
    <submittedName>
        <fullName evidence="3">3D domain-containing protein</fullName>
    </submittedName>
</protein>
<dbReference type="InterPro" id="IPR010611">
    <property type="entry name" value="3D_dom"/>
</dbReference>
<gene>
    <name evidence="3" type="ORF">DFR50_103214</name>
</gene>
<evidence type="ECO:0000313" key="3">
    <source>
        <dbReference type="EMBL" id="RBP17327.1"/>
    </source>
</evidence>